<sequence>MITLYSGTPGSGKSLHLAEKLYYRVKNYNGVVIGNFTFNTNLIKGRHKGKYLSIDNDRLTPKRLEKFSRDFRNHYYKGKPLPEGKFLLVIDECQIMFNSREWQMSGRSEWLTFFTQHRKLGFDIILISQFDRMIDRQIRSLIEYELIHRKVNNYGAAGKVLGLLSGGSLFVSVKMWYPMKERLGAEFFIGKKKYFNMYDTYKMFETAKG</sequence>
<dbReference type="InterPro" id="IPR027417">
    <property type="entry name" value="P-loop_NTPase"/>
</dbReference>
<proteinExistence type="predicted"/>
<keyword evidence="3" id="KW-1185">Reference proteome</keyword>
<protein>
    <submittedName>
        <fullName evidence="2">Zonular occludens toxin Zot</fullName>
    </submittedName>
</protein>
<dbReference type="SUPFAM" id="SSF52540">
    <property type="entry name" value="P-loop containing nucleoside triphosphate hydrolases"/>
    <property type="match status" value="1"/>
</dbReference>
<evidence type="ECO:0000259" key="1">
    <source>
        <dbReference type="Pfam" id="PF05707"/>
    </source>
</evidence>
<comment type="caution">
    <text evidence="2">The sequence shown here is derived from an EMBL/GenBank/DDBJ whole genome shotgun (WGS) entry which is preliminary data.</text>
</comment>
<organism evidence="2 3">
    <name type="scientific">Kineothrix alysoides</name>
    <dbReference type="NCBI Taxonomy" id="1469948"/>
    <lineage>
        <taxon>Bacteria</taxon>
        <taxon>Bacillati</taxon>
        <taxon>Bacillota</taxon>
        <taxon>Clostridia</taxon>
        <taxon>Lachnospirales</taxon>
        <taxon>Lachnospiraceae</taxon>
        <taxon>Kineothrix</taxon>
    </lineage>
</organism>
<dbReference type="RefSeq" id="WP_035315154.1">
    <property type="nucleotide sequence ID" value="NZ_JPNB01000001.1"/>
</dbReference>
<dbReference type="Proteomes" id="UP000295718">
    <property type="component" value="Unassembled WGS sequence"/>
</dbReference>
<dbReference type="OrthoDB" id="9800070at2"/>
<dbReference type="AlphaFoldDB" id="A0A4R1R3M2"/>
<dbReference type="Pfam" id="PF05707">
    <property type="entry name" value="Zot"/>
    <property type="match status" value="1"/>
</dbReference>
<name>A0A4R1R3M2_9FIRM</name>
<accession>A0A4R1R3M2</accession>
<dbReference type="InterPro" id="IPR008900">
    <property type="entry name" value="Zot_N"/>
</dbReference>
<evidence type="ECO:0000313" key="3">
    <source>
        <dbReference type="Proteomes" id="UP000295718"/>
    </source>
</evidence>
<dbReference type="EMBL" id="SLUO01000003">
    <property type="protein sequence ID" value="TCL59978.1"/>
    <property type="molecule type" value="Genomic_DNA"/>
</dbReference>
<gene>
    <name evidence="2" type="ORF">EDD76_103169</name>
</gene>
<feature type="domain" description="Zona occludens toxin N-terminal" evidence="1">
    <location>
        <begin position="1"/>
        <end position="155"/>
    </location>
</feature>
<evidence type="ECO:0000313" key="2">
    <source>
        <dbReference type="EMBL" id="TCL59978.1"/>
    </source>
</evidence>
<dbReference type="Gene3D" id="3.40.50.300">
    <property type="entry name" value="P-loop containing nucleotide triphosphate hydrolases"/>
    <property type="match status" value="1"/>
</dbReference>
<dbReference type="STRING" id="1469948.GCA_000732725_00892"/>
<reference evidence="2 3" key="1">
    <citation type="submission" date="2019-03" db="EMBL/GenBank/DDBJ databases">
        <title>Genomic Encyclopedia of Type Strains, Phase IV (KMG-IV): sequencing the most valuable type-strain genomes for metagenomic binning, comparative biology and taxonomic classification.</title>
        <authorList>
            <person name="Goeker M."/>
        </authorList>
    </citation>
    <scope>NUCLEOTIDE SEQUENCE [LARGE SCALE GENOMIC DNA]</scope>
    <source>
        <strain evidence="2 3">DSM 100556</strain>
    </source>
</reference>